<dbReference type="AlphaFoldDB" id="A0A1H9X2F2"/>
<comment type="subcellular location">
    <subcellularLocation>
        <location evidence="1">Cell membrane</location>
        <topology evidence="1">Multi-pass membrane protein</topology>
    </subcellularLocation>
</comment>
<evidence type="ECO:0000313" key="10">
    <source>
        <dbReference type="Proteomes" id="UP000182584"/>
    </source>
</evidence>
<evidence type="ECO:0000256" key="5">
    <source>
        <dbReference type="ARBA" id="ARBA00022989"/>
    </source>
</evidence>
<dbReference type="InterPro" id="IPR050445">
    <property type="entry name" value="Bact_polysacc_biosynth/exp"/>
</dbReference>
<dbReference type="PANTHER" id="PTHR32309">
    <property type="entry name" value="TYROSINE-PROTEIN KINASE"/>
    <property type="match status" value="1"/>
</dbReference>
<dbReference type="PANTHER" id="PTHR32309:SF13">
    <property type="entry name" value="FERRIC ENTEROBACTIN TRANSPORT PROTEIN FEPE"/>
    <property type="match status" value="1"/>
</dbReference>
<feature type="transmembrane region" description="Helical" evidence="7">
    <location>
        <begin position="183"/>
        <end position="203"/>
    </location>
</feature>
<keyword evidence="6 7" id="KW-0472">Membrane</keyword>
<evidence type="ECO:0000256" key="4">
    <source>
        <dbReference type="ARBA" id="ARBA00022692"/>
    </source>
</evidence>
<dbReference type="OrthoDB" id="2360475at2"/>
<feature type="transmembrane region" description="Helical" evidence="7">
    <location>
        <begin position="28"/>
        <end position="50"/>
    </location>
</feature>
<dbReference type="Pfam" id="PF02706">
    <property type="entry name" value="Wzz"/>
    <property type="match status" value="1"/>
</dbReference>
<dbReference type="RefSeq" id="WP_074758840.1">
    <property type="nucleotide sequence ID" value="NZ_FOGJ01000040.1"/>
</dbReference>
<evidence type="ECO:0000256" key="7">
    <source>
        <dbReference type="SAM" id="Phobius"/>
    </source>
</evidence>
<dbReference type="Proteomes" id="UP000182584">
    <property type="component" value="Unassembled WGS sequence"/>
</dbReference>
<proteinExistence type="inferred from homology"/>
<organism evidence="9 10">
    <name type="scientific">Butyrivibrio fibrisolvens</name>
    <dbReference type="NCBI Taxonomy" id="831"/>
    <lineage>
        <taxon>Bacteria</taxon>
        <taxon>Bacillati</taxon>
        <taxon>Bacillota</taxon>
        <taxon>Clostridia</taxon>
        <taxon>Lachnospirales</taxon>
        <taxon>Lachnospiraceae</taxon>
        <taxon>Butyrivibrio</taxon>
    </lineage>
</organism>
<protein>
    <submittedName>
        <fullName evidence="9">Capsular polysaccharide biosynthesis protein</fullName>
    </submittedName>
</protein>
<accession>A0A1H9X2F2</accession>
<dbReference type="GO" id="GO:0005886">
    <property type="term" value="C:plasma membrane"/>
    <property type="evidence" value="ECO:0007669"/>
    <property type="project" value="UniProtKB-SubCell"/>
</dbReference>
<evidence type="ECO:0000259" key="8">
    <source>
        <dbReference type="Pfam" id="PF02706"/>
    </source>
</evidence>
<keyword evidence="4 7" id="KW-0812">Transmembrane</keyword>
<feature type="domain" description="Polysaccharide chain length determinant N-terminal" evidence="8">
    <location>
        <begin position="13"/>
        <end position="102"/>
    </location>
</feature>
<evidence type="ECO:0000256" key="6">
    <source>
        <dbReference type="ARBA" id="ARBA00023136"/>
    </source>
</evidence>
<dbReference type="InterPro" id="IPR003856">
    <property type="entry name" value="LPS_length_determ_N"/>
</dbReference>
<evidence type="ECO:0000313" key="9">
    <source>
        <dbReference type="EMBL" id="SES40269.1"/>
    </source>
</evidence>
<keyword evidence="3" id="KW-1003">Cell membrane</keyword>
<comment type="similarity">
    <text evidence="2">Belongs to the CpsC/CapA family.</text>
</comment>
<dbReference type="GO" id="GO:0004713">
    <property type="term" value="F:protein tyrosine kinase activity"/>
    <property type="evidence" value="ECO:0007669"/>
    <property type="project" value="TreeGrafter"/>
</dbReference>
<name>A0A1H9X2F2_BUTFI</name>
<keyword evidence="5 7" id="KW-1133">Transmembrane helix</keyword>
<reference evidence="9 10" key="1">
    <citation type="submission" date="2016-10" db="EMBL/GenBank/DDBJ databases">
        <authorList>
            <person name="de Groot N.N."/>
        </authorList>
    </citation>
    <scope>NUCLEOTIDE SEQUENCE [LARGE SCALE GENOMIC DNA]</scope>
    <source>
        <strain evidence="9 10">AR40</strain>
    </source>
</reference>
<evidence type="ECO:0000256" key="1">
    <source>
        <dbReference type="ARBA" id="ARBA00004651"/>
    </source>
</evidence>
<evidence type="ECO:0000256" key="2">
    <source>
        <dbReference type="ARBA" id="ARBA00006683"/>
    </source>
</evidence>
<gene>
    <name evidence="9" type="ORF">SAMN04487884_14019</name>
</gene>
<evidence type="ECO:0000256" key="3">
    <source>
        <dbReference type="ARBA" id="ARBA00022475"/>
    </source>
</evidence>
<dbReference type="EMBL" id="FOGJ01000040">
    <property type="protein sequence ID" value="SES40269.1"/>
    <property type="molecule type" value="Genomic_DNA"/>
</dbReference>
<sequence>MNRDFFTFTEDDEDIDFGEVLFVLKNNVLALVLCALIGACAAFGYTSFFITPEYSSSSMIYIFSNTKNTAITENLQLGLQLTVDFEILGTSRTVLEQVIENLSLNTDYEDLLKMVEVENPEDSRIIKITVNNSDPQLAADIANETANVLADEVVNIIETDKPSTVEAAVPAEKPASPSKKKNTLIGFAAGLLLAAFVIMIRYYGDMSIKDEDDVRKYLDLDTLALFPLDSDPVKDK</sequence>